<dbReference type="GO" id="GO:0004519">
    <property type="term" value="F:endonuclease activity"/>
    <property type="evidence" value="ECO:0007669"/>
    <property type="project" value="UniProtKB-KW"/>
</dbReference>
<name>A0A3A3GA17_9BURK</name>
<evidence type="ECO:0000259" key="1">
    <source>
        <dbReference type="Pfam" id="PF13391"/>
    </source>
</evidence>
<dbReference type="EMBL" id="QYUQ01000002">
    <property type="protein sequence ID" value="RJG04604.1"/>
    <property type="molecule type" value="Genomic_DNA"/>
</dbReference>
<dbReference type="Pfam" id="PF13391">
    <property type="entry name" value="HNH_2"/>
    <property type="match status" value="1"/>
</dbReference>
<evidence type="ECO:0000313" key="3">
    <source>
        <dbReference type="Proteomes" id="UP000266327"/>
    </source>
</evidence>
<comment type="caution">
    <text evidence="2">The sequence shown here is derived from an EMBL/GenBank/DDBJ whole genome shotgun (WGS) entry which is preliminary data.</text>
</comment>
<keyword evidence="2" id="KW-0540">Nuclease</keyword>
<dbReference type="Proteomes" id="UP000266327">
    <property type="component" value="Unassembled WGS sequence"/>
</dbReference>
<dbReference type="AlphaFoldDB" id="A0A3A3GA17"/>
<organism evidence="2 3">
    <name type="scientific">Noviherbaspirillum sedimenti</name>
    <dbReference type="NCBI Taxonomy" id="2320865"/>
    <lineage>
        <taxon>Bacteria</taxon>
        <taxon>Pseudomonadati</taxon>
        <taxon>Pseudomonadota</taxon>
        <taxon>Betaproteobacteria</taxon>
        <taxon>Burkholderiales</taxon>
        <taxon>Oxalobacteraceae</taxon>
        <taxon>Noviherbaspirillum</taxon>
    </lineage>
</organism>
<proteinExistence type="predicted"/>
<dbReference type="OrthoDB" id="9811869at2"/>
<keyword evidence="3" id="KW-1185">Reference proteome</keyword>
<sequence>MLDDAPTTLLAGQGDGTVSPTEDWEFHRRVAWHGDLRRHPISSKEVKAYRGQNPLSTIATLKEGKEQILDLVRARVEESDIAELAERDGESDSEKLFVLIEARRGQGKYRDELLALWDGRCSVTGCAVLPVIRASHAKAWRDSSDWERLDPNNGLPLTANLDALFDRGLIGFDDAGQMLLSHELCDADLDLLGLPAPLRKRPTEAQMHYLRDHRERYALT</sequence>
<accession>A0A3A3GA17</accession>
<reference evidence="3" key="1">
    <citation type="submission" date="2018-09" db="EMBL/GenBank/DDBJ databases">
        <authorList>
            <person name="Zhu H."/>
        </authorList>
    </citation>
    <scope>NUCLEOTIDE SEQUENCE [LARGE SCALE GENOMIC DNA]</scope>
    <source>
        <strain evidence="3">K1S02-23</strain>
    </source>
</reference>
<feature type="domain" description="HNH nuclease" evidence="1">
    <location>
        <begin position="121"/>
        <end position="173"/>
    </location>
</feature>
<keyword evidence="2" id="KW-0378">Hydrolase</keyword>
<protein>
    <submittedName>
        <fullName evidence="2">HNH endonuclease</fullName>
    </submittedName>
</protein>
<dbReference type="InterPro" id="IPR003615">
    <property type="entry name" value="HNH_nuc"/>
</dbReference>
<evidence type="ECO:0000313" key="2">
    <source>
        <dbReference type="EMBL" id="RJG04604.1"/>
    </source>
</evidence>
<keyword evidence="2" id="KW-0255">Endonuclease</keyword>
<gene>
    <name evidence="2" type="ORF">D3878_22055</name>
</gene>